<keyword evidence="2" id="KW-1185">Reference proteome</keyword>
<accession>A0A8J3Q759</accession>
<organism evidence="1 2">
    <name type="scientific">Rhizocola hellebori</name>
    <dbReference type="NCBI Taxonomy" id="1392758"/>
    <lineage>
        <taxon>Bacteria</taxon>
        <taxon>Bacillati</taxon>
        <taxon>Actinomycetota</taxon>
        <taxon>Actinomycetes</taxon>
        <taxon>Micromonosporales</taxon>
        <taxon>Micromonosporaceae</taxon>
        <taxon>Rhizocola</taxon>
    </lineage>
</organism>
<proteinExistence type="predicted"/>
<gene>
    <name evidence="1" type="ORF">Rhe02_33800</name>
</gene>
<reference evidence="1" key="1">
    <citation type="submission" date="2021-01" db="EMBL/GenBank/DDBJ databases">
        <title>Whole genome shotgun sequence of Rhizocola hellebori NBRC 109834.</title>
        <authorList>
            <person name="Komaki H."/>
            <person name="Tamura T."/>
        </authorList>
    </citation>
    <scope>NUCLEOTIDE SEQUENCE</scope>
    <source>
        <strain evidence="1">NBRC 109834</strain>
    </source>
</reference>
<sequence length="112" mass="12519">MLLDPDNVPTVEAIYEVLESDLPEQPLTARMRAMIDECSSRWPAYDGAGNDVDSPWASWPLVGDEELPVIELNIVWDHAAAMLSTLIEIAQRHDLVLYDPQSGTIHLPPRLT</sequence>
<dbReference type="Proteomes" id="UP000612899">
    <property type="component" value="Unassembled WGS sequence"/>
</dbReference>
<name>A0A8J3Q759_9ACTN</name>
<dbReference type="AlphaFoldDB" id="A0A8J3Q759"/>
<evidence type="ECO:0000313" key="1">
    <source>
        <dbReference type="EMBL" id="GIH05313.1"/>
    </source>
</evidence>
<dbReference type="EMBL" id="BONY01000018">
    <property type="protein sequence ID" value="GIH05313.1"/>
    <property type="molecule type" value="Genomic_DNA"/>
</dbReference>
<protein>
    <submittedName>
        <fullName evidence="1">Uncharacterized protein</fullName>
    </submittedName>
</protein>
<evidence type="ECO:0000313" key="2">
    <source>
        <dbReference type="Proteomes" id="UP000612899"/>
    </source>
</evidence>
<comment type="caution">
    <text evidence="1">The sequence shown here is derived from an EMBL/GenBank/DDBJ whole genome shotgun (WGS) entry which is preliminary data.</text>
</comment>